<gene>
    <name evidence="1" type="ORF">GCM10008111_30600</name>
</gene>
<protein>
    <submittedName>
        <fullName evidence="1">Uncharacterized protein</fullName>
    </submittedName>
</protein>
<dbReference type="RefSeq" id="WP_189484113.1">
    <property type="nucleotide sequence ID" value="NZ_BMYR01000016.1"/>
</dbReference>
<dbReference type="Proteomes" id="UP000634667">
    <property type="component" value="Unassembled WGS sequence"/>
</dbReference>
<proteinExistence type="predicted"/>
<dbReference type="EMBL" id="BMYR01000016">
    <property type="protein sequence ID" value="GGW72370.1"/>
    <property type="molecule type" value="Genomic_DNA"/>
</dbReference>
<organism evidence="1 2">
    <name type="scientific">Alishewanella tabrizica</name>
    <dbReference type="NCBI Taxonomy" id="671278"/>
    <lineage>
        <taxon>Bacteria</taxon>
        <taxon>Pseudomonadati</taxon>
        <taxon>Pseudomonadota</taxon>
        <taxon>Gammaproteobacteria</taxon>
        <taxon>Alteromonadales</taxon>
        <taxon>Alteromonadaceae</taxon>
        <taxon>Alishewanella</taxon>
    </lineage>
</organism>
<sequence>MRVNLITSCVSAKNTTVGDTVALTDAFAKGCNSAEEWLNTLSGKADEMLSLLDLYKGDHWSIAKNLNTLKDVTLWVVSAGLGFAHHSKLARPYDATFNKSSPNFVGNIELNKLTIDPTKSWWSLLHKNQNAFKKLVKKYPEDMYIFCSSESYLVAIENDLLDLVHKGLFNESNFLIITSNSKINKNLNRFVLKSKEKFSSSEQIKGSMVSLNIRLARYLIQASINAPYPLKKMIEVYKELDHSLPDTIRKKINRLNDSDVMNEISKLPNSSLKSATSALRALRDKGISCEQKRFSRLFAKYHSSLEF</sequence>
<evidence type="ECO:0000313" key="1">
    <source>
        <dbReference type="EMBL" id="GGW72370.1"/>
    </source>
</evidence>
<name>A0ABQ2WVA2_9ALTE</name>
<evidence type="ECO:0000313" key="2">
    <source>
        <dbReference type="Proteomes" id="UP000634667"/>
    </source>
</evidence>
<accession>A0ABQ2WVA2</accession>
<keyword evidence="2" id="KW-1185">Reference proteome</keyword>
<reference evidence="2" key="1">
    <citation type="journal article" date="2019" name="Int. J. Syst. Evol. Microbiol.">
        <title>The Global Catalogue of Microorganisms (GCM) 10K type strain sequencing project: providing services to taxonomists for standard genome sequencing and annotation.</title>
        <authorList>
            <consortium name="The Broad Institute Genomics Platform"/>
            <consortium name="The Broad Institute Genome Sequencing Center for Infectious Disease"/>
            <person name="Wu L."/>
            <person name="Ma J."/>
        </authorList>
    </citation>
    <scope>NUCLEOTIDE SEQUENCE [LARGE SCALE GENOMIC DNA]</scope>
    <source>
        <strain evidence="2">KCTC 23723</strain>
    </source>
</reference>
<comment type="caution">
    <text evidence="1">The sequence shown here is derived from an EMBL/GenBank/DDBJ whole genome shotgun (WGS) entry which is preliminary data.</text>
</comment>